<sequence length="152" mass="16563">MGLFQQKLCSHRRGRAGAASQRKSRPPPAIVTPNQNESSPNDDDGPTENVSEDENVGLLQAGPWLWRKTEKEGGEGGEGGREGGREGLESRGTLIQDILPLTTPLTSVPLLSAHDVIRSETARPGAPRSRTHQWEQSCRQSWSVLRSTESLS</sequence>
<dbReference type="Proteomes" id="UP000314294">
    <property type="component" value="Unassembled WGS sequence"/>
</dbReference>
<keyword evidence="3" id="KW-1185">Reference proteome</keyword>
<feature type="compositionally biased region" description="Basic and acidic residues" evidence="1">
    <location>
        <begin position="67"/>
        <end position="89"/>
    </location>
</feature>
<feature type="compositionally biased region" description="Acidic residues" evidence="1">
    <location>
        <begin position="40"/>
        <end position="55"/>
    </location>
</feature>
<protein>
    <submittedName>
        <fullName evidence="2">Uncharacterized protein</fullName>
    </submittedName>
</protein>
<comment type="caution">
    <text evidence="2">The sequence shown here is derived from an EMBL/GenBank/DDBJ whole genome shotgun (WGS) entry which is preliminary data.</text>
</comment>
<evidence type="ECO:0000256" key="1">
    <source>
        <dbReference type="SAM" id="MobiDB-lite"/>
    </source>
</evidence>
<dbReference type="AlphaFoldDB" id="A0A4Z2HBY1"/>
<accession>A0A4Z2HBY1</accession>
<name>A0A4Z2HBY1_9TELE</name>
<proteinExistence type="predicted"/>
<evidence type="ECO:0000313" key="2">
    <source>
        <dbReference type="EMBL" id="TNN63329.1"/>
    </source>
</evidence>
<reference evidence="2 3" key="1">
    <citation type="submission" date="2019-03" db="EMBL/GenBank/DDBJ databases">
        <title>First draft genome of Liparis tanakae, snailfish: a comprehensive survey of snailfish specific genes.</title>
        <authorList>
            <person name="Kim W."/>
            <person name="Song I."/>
            <person name="Jeong J.-H."/>
            <person name="Kim D."/>
            <person name="Kim S."/>
            <person name="Ryu S."/>
            <person name="Song J.Y."/>
            <person name="Lee S.K."/>
        </authorList>
    </citation>
    <scope>NUCLEOTIDE SEQUENCE [LARGE SCALE GENOMIC DNA]</scope>
    <source>
        <tissue evidence="2">Muscle</tissue>
    </source>
</reference>
<dbReference type="EMBL" id="SRLO01000275">
    <property type="protein sequence ID" value="TNN63329.1"/>
    <property type="molecule type" value="Genomic_DNA"/>
</dbReference>
<feature type="region of interest" description="Disordered" evidence="1">
    <location>
        <begin position="1"/>
        <end position="90"/>
    </location>
</feature>
<evidence type="ECO:0000313" key="3">
    <source>
        <dbReference type="Proteomes" id="UP000314294"/>
    </source>
</evidence>
<organism evidence="2 3">
    <name type="scientific">Liparis tanakae</name>
    <name type="common">Tanaka's snailfish</name>
    <dbReference type="NCBI Taxonomy" id="230148"/>
    <lineage>
        <taxon>Eukaryota</taxon>
        <taxon>Metazoa</taxon>
        <taxon>Chordata</taxon>
        <taxon>Craniata</taxon>
        <taxon>Vertebrata</taxon>
        <taxon>Euteleostomi</taxon>
        <taxon>Actinopterygii</taxon>
        <taxon>Neopterygii</taxon>
        <taxon>Teleostei</taxon>
        <taxon>Neoteleostei</taxon>
        <taxon>Acanthomorphata</taxon>
        <taxon>Eupercaria</taxon>
        <taxon>Perciformes</taxon>
        <taxon>Cottioidei</taxon>
        <taxon>Cottales</taxon>
        <taxon>Liparidae</taxon>
        <taxon>Liparis</taxon>
    </lineage>
</organism>
<gene>
    <name evidence="2" type="ORF">EYF80_026431</name>
</gene>